<evidence type="ECO:0000313" key="3">
    <source>
        <dbReference type="Proteomes" id="UP000254040"/>
    </source>
</evidence>
<reference evidence="2 3" key="1">
    <citation type="submission" date="2018-06" db="EMBL/GenBank/DDBJ databases">
        <authorList>
            <consortium name="Pathogen Informatics"/>
            <person name="Doyle S."/>
        </authorList>
    </citation>
    <scope>NUCLEOTIDE SEQUENCE [LARGE SCALE GENOMIC DNA]</scope>
    <source>
        <strain evidence="2 3">NCTC12239</strain>
    </source>
</reference>
<evidence type="ECO:0000313" key="2">
    <source>
        <dbReference type="EMBL" id="STX62059.1"/>
    </source>
</evidence>
<organism evidence="2 3">
    <name type="scientific">Legionella moravica</name>
    <dbReference type="NCBI Taxonomy" id="39962"/>
    <lineage>
        <taxon>Bacteria</taxon>
        <taxon>Pseudomonadati</taxon>
        <taxon>Pseudomonadota</taxon>
        <taxon>Gammaproteobacteria</taxon>
        <taxon>Legionellales</taxon>
        <taxon>Legionellaceae</taxon>
        <taxon>Legionella</taxon>
    </lineage>
</organism>
<gene>
    <name evidence="2" type="ORF">NCTC12239_00977</name>
</gene>
<protein>
    <submittedName>
        <fullName evidence="2">Uncharacterized protein</fullName>
    </submittedName>
</protein>
<keyword evidence="1" id="KW-1133">Transmembrane helix</keyword>
<dbReference type="AlphaFoldDB" id="A0A378JYF3"/>
<name>A0A378JYF3_9GAMM</name>
<keyword evidence="1" id="KW-0812">Transmembrane</keyword>
<accession>A0A378JYF3</accession>
<evidence type="ECO:0000256" key="1">
    <source>
        <dbReference type="SAM" id="Phobius"/>
    </source>
</evidence>
<dbReference type="EMBL" id="UGOG01000001">
    <property type="protein sequence ID" value="STX62059.1"/>
    <property type="molecule type" value="Genomic_DNA"/>
</dbReference>
<proteinExistence type="predicted"/>
<feature type="transmembrane region" description="Helical" evidence="1">
    <location>
        <begin position="13"/>
        <end position="41"/>
    </location>
</feature>
<dbReference type="Proteomes" id="UP000254040">
    <property type="component" value="Unassembled WGS sequence"/>
</dbReference>
<sequence>MTQVPEHEANLKIYFYIMVNRLFTVAYGEYIALLMSIKIILKTIT</sequence>
<keyword evidence="1" id="KW-0472">Membrane</keyword>